<evidence type="ECO:0000259" key="3">
    <source>
        <dbReference type="Pfam" id="PF10756"/>
    </source>
</evidence>
<accession>A0ABP5ZYR9</accession>
<reference evidence="5" key="1">
    <citation type="journal article" date="2019" name="Int. J. Syst. Evol. Microbiol.">
        <title>The Global Catalogue of Microorganisms (GCM) 10K type strain sequencing project: providing services to taxonomists for standard genome sequencing and annotation.</title>
        <authorList>
            <consortium name="The Broad Institute Genomics Platform"/>
            <consortium name="The Broad Institute Genome Sequencing Center for Infectious Disease"/>
            <person name="Wu L."/>
            <person name="Ma J."/>
        </authorList>
    </citation>
    <scope>NUCLEOTIDE SEQUENCE [LARGE SCALE GENOMIC DNA]</scope>
    <source>
        <strain evidence="5">JCM 6307</strain>
    </source>
</reference>
<evidence type="ECO:0000313" key="4">
    <source>
        <dbReference type="EMBL" id="GAA2507301.1"/>
    </source>
</evidence>
<keyword evidence="2" id="KW-0812">Transmembrane</keyword>
<gene>
    <name evidence="4" type="ORF">GCM10010406_49860</name>
</gene>
<dbReference type="Pfam" id="PF10756">
    <property type="entry name" value="bPH_6"/>
    <property type="match status" value="1"/>
</dbReference>
<dbReference type="EMBL" id="BAAATA010000042">
    <property type="protein sequence ID" value="GAA2507301.1"/>
    <property type="molecule type" value="Genomic_DNA"/>
</dbReference>
<feature type="transmembrane region" description="Helical" evidence="2">
    <location>
        <begin position="49"/>
        <end position="67"/>
    </location>
</feature>
<dbReference type="InterPro" id="IPR019692">
    <property type="entry name" value="CFP-6_PH"/>
</dbReference>
<name>A0ABP5ZYR9_9ACTN</name>
<evidence type="ECO:0000256" key="2">
    <source>
        <dbReference type="SAM" id="Phobius"/>
    </source>
</evidence>
<keyword evidence="2" id="KW-0472">Membrane</keyword>
<proteinExistence type="predicted"/>
<feature type="region of interest" description="Disordered" evidence="1">
    <location>
        <begin position="130"/>
        <end position="165"/>
    </location>
</feature>
<feature type="transmembrane region" description="Helical" evidence="2">
    <location>
        <begin position="197"/>
        <end position="218"/>
    </location>
</feature>
<dbReference type="RefSeq" id="WP_344385586.1">
    <property type="nucleotide sequence ID" value="NZ_BAAATA010000042.1"/>
</dbReference>
<protein>
    <submittedName>
        <fullName evidence="4">PH domain-containing protein</fullName>
    </submittedName>
</protein>
<sequence length="219" mass="23412">MTTPEDSGPHHADRTYRSTAGLVAGVLMLALGLWVVTDAVVNGEGRVRWIALAGLALAAPLVTAFTLRPAVVAGADRLVVRNPFRTIVLPWAAVEGLRSGYSHEIFADGRKYQLWALPVSLRQRKRAARAEARAAAEGTRPARNEPRTAAGGPSGGRSPQPAGPARAWFDQAVDDLRELVERNARRPEAQGKPQVRWAWEIVVPAVAGAVALAVLWAAG</sequence>
<dbReference type="Proteomes" id="UP001501358">
    <property type="component" value="Unassembled WGS sequence"/>
</dbReference>
<feature type="transmembrane region" description="Helical" evidence="2">
    <location>
        <begin position="20"/>
        <end position="37"/>
    </location>
</feature>
<evidence type="ECO:0000256" key="1">
    <source>
        <dbReference type="SAM" id="MobiDB-lite"/>
    </source>
</evidence>
<keyword evidence="5" id="KW-1185">Reference proteome</keyword>
<feature type="domain" description="Low molecular weight protein antigen 6 PH" evidence="3">
    <location>
        <begin position="68"/>
        <end position="135"/>
    </location>
</feature>
<organism evidence="4 5">
    <name type="scientific">Streptomyces thermolineatus</name>
    <dbReference type="NCBI Taxonomy" id="44033"/>
    <lineage>
        <taxon>Bacteria</taxon>
        <taxon>Bacillati</taxon>
        <taxon>Actinomycetota</taxon>
        <taxon>Actinomycetes</taxon>
        <taxon>Kitasatosporales</taxon>
        <taxon>Streptomycetaceae</taxon>
        <taxon>Streptomyces</taxon>
    </lineage>
</organism>
<evidence type="ECO:0000313" key="5">
    <source>
        <dbReference type="Proteomes" id="UP001501358"/>
    </source>
</evidence>
<keyword evidence="2" id="KW-1133">Transmembrane helix</keyword>
<feature type="compositionally biased region" description="Basic and acidic residues" evidence="1">
    <location>
        <begin position="130"/>
        <end position="146"/>
    </location>
</feature>
<comment type="caution">
    <text evidence="4">The sequence shown here is derived from an EMBL/GenBank/DDBJ whole genome shotgun (WGS) entry which is preliminary data.</text>
</comment>